<evidence type="ECO:0000313" key="2">
    <source>
        <dbReference type="Proteomes" id="UP000297597"/>
    </source>
</evidence>
<dbReference type="Proteomes" id="UP000297597">
    <property type="component" value="Unassembled WGS sequence"/>
</dbReference>
<dbReference type="EMBL" id="QFFZ01000026">
    <property type="protein sequence ID" value="TEB10467.1"/>
    <property type="molecule type" value="Genomic_DNA"/>
</dbReference>
<keyword evidence="2" id="KW-1185">Reference proteome</keyword>
<name>A0A4Y7RQC4_9FIRM</name>
<evidence type="ECO:0008006" key="3">
    <source>
        <dbReference type="Google" id="ProtNLM"/>
    </source>
</evidence>
<gene>
    <name evidence="1" type="ORF">Pmgp_02376</name>
</gene>
<dbReference type="AlphaFoldDB" id="A0A4Y7RQC4"/>
<proteinExistence type="predicted"/>
<dbReference type="OrthoDB" id="5616024at2"/>
<dbReference type="Pfam" id="PF10719">
    <property type="entry name" value="ComFB"/>
    <property type="match status" value="1"/>
</dbReference>
<accession>A0A4Y7RQC4</accession>
<protein>
    <recommendedName>
        <fullName evidence="3">ComF operon protein 2</fullName>
    </recommendedName>
</protein>
<organism evidence="1 2">
    <name type="scientific">Pelotomaculum propionicicum</name>
    <dbReference type="NCBI Taxonomy" id="258475"/>
    <lineage>
        <taxon>Bacteria</taxon>
        <taxon>Bacillati</taxon>
        <taxon>Bacillota</taxon>
        <taxon>Clostridia</taxon>
        <taxon>Eubacteriales</taxon>
        <taxon>Desulfotomaculaceae</taxon>
        <taxon>Pelotomaculum</taxon>
    </lineage>
</organism>
<comment type="caution">
    <text evidence="1">The sequence shown here is derived from an EMBL/GenBank/DDBJ whole genome shotgun (WGS) entry which is preliminary data.</text>
</comment>
<dbReference type="RefSeq" id="WP_134214194.1">
    <property type="nucleotide sequence ID" value="NZ_QFFZ01000026.1"/>
</dbReference>
<dbReference type="InterPro" id="IPR019657">
    <property type="entry name" value="ComFB"/>
</dbReference>
<sequence length="93" mass="10550">MYRLLNVMEILVDETIDEILRANKDICGCDRCRLDLSAVALNNLPTIYVVTTEGEVLKRTNSLKQQFKVDIIRALTEALEVVRKNPHHAKADA</sequence>
<reference evidence="1 2" key="1">
    <citation type="journal article" date="2018" name="Environ. Microbiol.">
        <title>Novel energy conservation strategies and behaviour of Pelotomaculum schinkii driving syntrophic propionate catabolism.</title>
        <authorList>
            <person name="Hidalgo-Ahumada C.A.P."/>
            <person name="Nobu M.K."/>
            <person name="Narihiro T."/>
            <person name="Tamaki H."/>
            <person name="Liu W.T."/>
            <person name="Kamagata Y."/>
            <person name="Stams A.J.M."/>
            <person name="Imachi H."/>
            <person name="Sousa D.Z."/>
        </authorList>
    </citation>
    <scope>NUCLEOTIDE SEQUENCE [LARGE SCALE GENOMIC DNA]</scope>
    <source>
        <strain evidence="1 2">MGP</strain>
    </source>
</reference>
<evidence type="ECO:0000313" key="1">
    <source>
        <dbReference type="EMBL" id="TEB10467.1"/>
    </source>
</evidence>